<reference evidence="8 9" key="1">
    <citation type="journal article" date="2021" name="Environ. Microbiol.">
        <title>Gene family expansions and transcriptome signatures uncover fungal adaptations to wood decay.</title>
        <authorList>
            <person name="Hage H."/>
            <person name="Miyauchi S."/>
            <person name="Viragh M."/>
            <person name="Drula E."/>
            <person name="Min B."/>
            <person name="Chaduli D."/>
            <person name="Navarro D."/>
            <person name="Favel A."/>
            <person name="Norest M."/>
            <person name="Lesage-Meessen L."/>
            <person name="Balint B."/>
            <person name="Merenyi Z."/>
            <person name="de Eugenio L."/>
            <person name="Morin E."/>
            <person name="Martinez A.T."/>
            <person name="Baldrian P."/>
            <person name="Stursova M."/>
            <person name="Martinez M.J."/>
            <person name="Novotny C."/>
            <person name="Magnuson J.K."/>
            <person name="Spatafora J.W."/>
            <person name="Maurice S."/>
            <person name="Pangilinan J."/>
            <person name="Andreopoulos W."/>
            <person name="LaButti K."/>
            <person name="Hundley H."/>
            <person name="Na H."/>
            <person name="Kuo A."/>
            <person name="Barry K."/>
            <person name="Lipzen A."/>
            <person name="Henrissat B."/>
            <person name="Riley R."/>
            <person name="Ahrendt S."/>
            <person name="Nagy L.G."/>
            <person name="Grigoriev I.V."/>
            <person name="Martin F."/>
            <person name="Rosso M.N."/>
        </authorList>
    </citation>
    <scope>NUCLEOTIDE SEQUENCE [LARGE SCALE GENOMIC DNA]</scope>
    <source>
        <strain evidence="8 9">CIRM-BRFM 1785</strain>
    </source>
</reference>
<comment type="caution">
    <text evidence="8">The sequence shown here is derived from an EMBL/GenBank/DDBJ whole genome shotgun (WGS) entry which is preliminary data.</text>
</comment>
<dbReference type="GeneID" id="71998338"/>
<keyword evidence="4" id="KW-0539">Nucleus</keyword>
<keyword evidence="5" id="KW-0131">Cell cycle</keyword>
<dbReference type="PANTHER" id="PTHR28605">
    <property type="entry name" value="CTF8, CHROMOSOME TRANSMISSION FIDELITY FACTOR 8 HOMOLOG (S. CEREVISIAE)"/>
    <property type="match status" value="1"/>
</dbReference>
<organism evidence="8 9">
    <name type="scientific">Rhodofomes roseus</name>
    <dbReference type="NCBI Taxonomy" id="34475"/>
    <lineage>
        <taxon>Eukaryota</taxon>
        <taxon>Fungi</taxon>
        <taxon>Dikarya</taxon>
        <taxon>Basidiomycota</taxon>
        <taxon>Agaricomycotina</taxon>
        <taxon>Agaricomycetes</taxon>
        <taxon>Polyporales</taxon>
        <taxon>Rhodofomes</taxon>
    </lineage>
</organism>
<evidence type="ECO:0000256" key="1">
    <source>
        <dbReference type="ARBA" id="ARBA00004123"/>
    </source>
</evidence>
<sequence length="156" mass="16619">MIVPINISLSSPSDGNTFPPQLAQFGTEGLVLIELQGKLDVVGDSEGQTIGTLRIDDATKKSTLRIGHHLLEGKLVNLQKPLAVLHRHTPPSVKSSGEDYSDAPSHGDSVSQSAEPVSWDVMAVVKRKMVFSRRPMPMVGRASAIAPDSKGGTKAK</sequence>
<dbReference type="Proteomes" id="UP000814176">
    <property type="component" value="Unassembled WGS sequence"/>
</dbReference>
<dbReference type="EMBL" id="JADCUA010000025">
    <property type="protein sequence ID" value="KAH9831595.1"/>
    <property type="molecule type" value="Genomic_DNA"/>
</dbReference>
<dbReference type="Pfam" id="PF09696">
    <property type="entry name" value="Ctf8"/>
    <property type="match status" value="1"/>
</dbReference>
<dbReference type="RefSeq" id="XP_047774709.1">
    <property type="nucleotide sequence ID" value="XM_047917606.1"/>
</dbReference>
<evidence type="ECO:0000256" key="3">
    <source>
        <dbReference type="ARBA" id="ARBA00023125"/>
    </source>
</evidence>
<keyword evidence="9" id="KW-1185">Reference proteome</keyword>
<evidence type="ECO:0000313" key="9">
    <source>
        <dbReference type="Proteomes" id="UP000814176"/>
    </source>
</evidence>
<name>A0ABQ8K410_9APHY</name>
<evidence type="ECO:0000256" key="6">
    <source>
        <dbReference type="ARBA" id="ARBA00038447"/>
    </source>
</evidence>
<evidence type="ECO:0000256" key="4">
    <source>
        <dbReference type="ARBA" id="ARBA00023242"/>
    </source>
</evidence>
<evidence type="ECO:0000256" key="7">
    <source>
        <dbReference type="SAM" id="MobiDB-lite"/>
    </source>
</evidence>
<proteinExistence type="inferred from homology"/>
<comment type="similarity">
    <text evidence="6">Belongs to the CTF8 family.</text>
</comment>
<keyword evidence="3" id="KW-0238">DNA-binding</keyword>
<evidence type="ECO:0000313" key="8">
    <source>
        <dbReference type="EMBL" id="KAH9831595.1"/>
    </source>
</evidence>
<protein>
    <submittedName>
        <fullName evidence="8">Ctf8-domain-containing protein</fullName>
    </submittedName>
</protein>
<evidence type="ECO:0000256" key="2">
    <source>
        <dbReference type="ARBA" id="ARBA00022705"/>
    </source>
</evidence>
<keyword evidence="2" id="KW-0235">DNA replication</keyword>
<feature type="region of interest" description="Disordered" evidence="7">
    <location>
        <begin position="88"/>
        <end position="114"/>
    </location>
</feature>
<evidence type="ECO:0000256" key="5">
    <source>
        <dbReference type="ARBA" id="ARBA00023306"/>
    </source>
</evidence>
<gene>
    <name evidence="8" type="ORF">C8Q71DRAFT_294028</name>
</gene>
<accession>A0ABQ8K410</accession>
<dbReference type="PANTHER" id="PTHR28605:SF1">
    <property type="entry name" value="CHROMOSOME TRANSMISSION FIDELITY FACTOR 8"/>
    <property type="match status" value="1"/>
</dbReference>
<comment type="subcellular location">
    <subcellularLocation>
        <location evidence="1">Nucleus</location>
    </subcellularLocation>
</comment>
<dbReference type="InterPro" id="IPR018607">
    <property type="entry name" value="Ctf8"/>
</dbReference>